<dbReference type="SUPFAM" id="SSF52743">
    <property type="entry name" value="Subtilisin-like"/>
    <property type="match status" value="1"/>
</dbReference>
<evidence type="ECO:0000259" key="3">
    <source>
        <dbReference type="Pfam" id="PF00082"/>
    </source>
</evidence>
<name>A0A2T3YY54_TRIA4</name>
<feature type="region of interest" description="Disordered" evidence="2">
    <location>
        <begin position="378"/>
        <end position="468"/>
    </location>
</feature>
<feature type="domain" description="Peptidase S8/S53" evidence="3">
    <location>
        <begin position="790"/>
        <end position="1001"/>
    </location>
</feature>
<sequence length="1098" mass="123749">MSQTNSKSNQSKRQGRTQNGQNKSGRGNVNTKKQESQKDNGRKHEEIVYALKYSEPINLNDYEDVLLKTDTYGWNLLHRIIFSLKAADKTQYSPASEEILAFVERLVVDEPNLLIQENVHDSIPLLDASDSKLEIVFRVINLVVPDAVLASLETPCSEQDQKCPLESVNEFLLEKCRRDESKKPSTAVNLEKQDEEDERKRYEYEKIITIKPDNVTSASRDSHRVCLHAEINVPKLKEKNDGIKKALSDGLARQKKSHKTCLQSLIIATNFDSSVYPDEGVPTIPRESFRLLLQLCPHNIFDSAAQDGFSPLQMAIRLYAESKVDYQHLSLVIQELVERSPSSIYFEAGSEAENDAGKTAYRLLKELDMKVDGYAEAVHDGDSDDSNNHGHASHWDHDRADNGDHHDYDYGSNSDNRDHNHDDYDDDDDEDDEDSDYDDDDNDDEERVKDETNPVQIAGSYSNDSNKRQISYERTEELLKMVCIGAPNTERALEDKLKFLYWGDAERVRKISLNLLGESKRLDDNYIAKAKKLSGMLFETILASVQLPYWNPQAPHSENQNMSEEQAESAESVTPQASNPYIGIFEWLWESNVRKIFSVEVDDTGPEPHSNAAIRQSLCFQRLDGTYRDFQIEIFKWKKYDICSETVYDAAPNAKEVYLYSLGNTAVLRGWACSSGLHKMKHLEHLVIEIYPKNTNDEADCKAYEKKMKLKLAENCPRLNFSNIKVEYPKSMSGQRNGSEGDANPQRGNNDSSSPVNNTPTPDEWIRQMKPFKQFVVNMANNIDADKNPTVKVAVLDDGVSLDSLGLNGAKGLNGGKGQSFRRDNGEYWVGPCSHGTRMVDCIRQLCPMAQLYIARLDDCDEKQKFTTESCFKALEWARKMEVDIISMSWSFKKKGGSADEGGKNFANELNAAVEANNVIMFTSLPDKGATAEIIKYLPVGNEKVIRIGSATMFGEEAKEIIFADRDFLLPGEEIQIPGGESDKGSSFATAYAAGLGALVLYCLRAHKALEDSYSEKNDPLGSGYDYRRTAERLKEAATIGGIRKIFKVLSGQNAKDEIPKKGFFVRPYLALDNTFGTTKQDKILYLRNLGHKILPLD</sequence>
<dbReference type="InterPro" id="IPR036852">
    <property type="entry name" value="Peptidase_S8/S53_dom_sf"/>
</dbReference>
<dbReference type="OrthoDB" id="3565018at2759"/>
<protein>
    <recommendedName>
        <fullName evidence="3">Peptidase S8/S53 domain-containing protein</fullName>
    </recommendedName>
</protein>
<reference evidence="4 5" key="1">
    <citation type="submission" date="2016-07" db="EMBL/GenBank/DDBJ databases">
        <title>Multiple horizontal gene transfer events from other fungi enriched the ability of initially mycotrophic Trichoderma (Ascomycota) to feed on dead plant biomass.</title>
        <authorList>
            <consortium name="DOE Joint Genome Institute"/>
            <person name="Aerts A."/>
            <person name="Atanasova L."/>
            <person name="Chenthamara K."/>
            <person name="Zhang J."/>
            <person name="Grujic M."/>
            <person name="Henrissat B."/>
            <person name="Kuo A."/>
            <person name="Salamov A."/>
            <person name="Lipzen A."/>
            <person name="Labutti K."/>
            <person name="Barry K."/>
            <person name="Miao Y."/>
            <person name="Rahimi M.J."/>
            <person name="Shen Q."/>
            <person name="Grigoriev I.V."/>
            <person name="Kubicek C.P."/>
            <person name="Druzhinina I.S."/>
        </authorList>
    </citation>
    <scope>NUCLEOTIDE SEQUENCE [LARGE SCALE GENOMIC DNA]</scope>
    <source>
        <strain evidence="4 5">CBS 433.97</strain>
    </source>
</reference>
<dbReference type="InterPro" id="IPR023827">
    <property type="entry name" value="Peptidase_S8_Asp-AS"/>
</dbReference>
<dbReference type="AlphaFoldDB" id="A0A2T3YY54"/>
<proteinExistence type="predicted"/>
<keyword evidence="1" id="KW-0378">Hydrolase</keyword>
<dbReference type="GO" id="GO:0006508">
    <property type="term" value="P:proteolysis"/>
    <property type="evidence" value="ECO:0007669"/>
    <property type="project" value="InterPro"/>
</dbReference>
<feature type="region of interest" description="Disordered" evidence="2">
    <location>
        <begin position="730"/>
        <end position="764"/>
    </location>
</feature>
<evidence type="ECO:0000256" key="1">
    <source>
        <dbReference type="ARBA" id="ARBA00022801"/>
    </source>
</evidence>
<accession>A0A2T3YY54</accession>
<organism evidence="4 5">
    <name type="scientific">Trichoderma asperellum (strain ATCC 204424 / CBS 433.97 / NBRC 101777)</name>
    <dbReference type="NCBI Taxonomy" id="1042311"/>
    <lineage>
        <taxon>Eukaryota</taxon>
        <taxon>Fungi</taxon>
        <taxon>Dikarya</taxon>
        <taxon>Ascomycota</taxon>
        <taxon>Pezizomycotina</taxon>
        <taxon>Sordariomycetes</taxon>
        <taxon>Hypocreomycetidae</taxon>
        <taxon>Hypocreales</taxon>
        <taxon>Hypocreaceae</taxon>
        <taxon>Trichoderma</taxon>
    </lineage>
</organism>
<evidence type="ECO:0000313" key="5">
    <source>
        <dbReference type="Proteomes" id="UP000240493"/>
    </source>
</evidence>
<evidence type="ECO:0000313" key="4">
    <source>
        <dbReference type="EMBL" id="PTB37454.1"/>
    </source>
</evidence>
<feature type="region of interest" description="Disordered" evidence="2">
    <location>
        <begin position="1"/>
        <end position="42"/>
    </location>
</feature>
<feature type="compositionally biased region" description="Basic and acidic residues" evidence="2">
    <location>
        <begin position="393"/>
        <end position="422"/>
    </location>
</feature>
<feature type="compositionally biased region" description="Basic and acidic residues" evidence="2">
    <location>
        <begin position="32"/>
        <end position="42"/>
    </location>
</feature>
<dbReference type="InterPro" id="IPR000209">
    <property type="entry name" value="Peptidase_S8/S53_dom"/>
</dbReference>
<feature type="compositionally biased region" description="Acidic residues" evidence="2">
    <location>
        <begin position="423"/>
        <end position="445"/>
    </location>
</feature>
<dbReference type="Pfam" id="PF00082">
    <property type="entry name" value="Peptidase_S8"/>
    <property type="match status" value="1"/>
</dbReference>
<dbReference type="Gene3D" id="3.40.50.200">
    <property type="entry name" value="Peptidase S8/S53 domain"/>
    <property type="match status" value="1"/>
</dbReference>
<dbReference type="PROSITE" id="PS00136">
    <property type="entry name" value="SUBTILASE_ASP"/>
    <property type="match status" value="1"/>
</dbReference>
<evidence type="ECO:0000256" key="2">
    <source>
        <dbReference type="SAM" id="MobiDB-lite"/>
    </source>
</evidence>
<dbReference type="STRING" id="1042311.A0A2T3YY54"/>
<feature type="compositionally biased region" description="Polar residues" evidence="2">
    <location>
        <begin position="1"/>
        <end position="31"/>
    </location>
</feature>
<dbReference type="Proteomes" id="UP000240493">
    <property type="component" value="Unassembled WGS sequence"/>
</dbReference>
<dbReference type="EMBL" id="KZ679268">
    <property type="protein sequence ID" value="PTB37454.1"/>
    <property type="molecule type" value="Genomic_DNA"/>
</dbReference>
<feature type="compositionally biased region" description="Polar residues" evidence="2">
    <location>
        <begin position="746"/>
        <end position="761"/>
    </location>
</feature>
<gene>
    <name evidence="4" type="ORF">M441DRAFT_61386</name>
</gene>
<feature type="compositionally biased region" description="Polar residues" evidence="2">
    <location>
        <begin position="453"/>
        <end position="464"/>
    </location>
</feature>
<dbReference type="GO" id="GO:0004252">
    <property type="term" value="F:serine-type endopeptidase activity"/>
    <property type="evidence" value="ECO:0007669"/>
    <property type="project" value="InterPro"/>
</dbReference>
<keyword evidence="5" id="KW-1185">Reference proteome</keyword>